<keyword evidence="1" id="KW-0238">DNA-binding</keyword>
<protein>
    <recommendedName>
        <fullName evidence="3">Tyr recombinase domain-containing protein</fullName>
    </recommendedName>
</protein>
<sequence length="486" mass="55187">MEVEDLTLYLLVRKKNFRNILKARAFTDLYNVRKLIPHTNRHFPSIAQKFVSGALANCDRALRELNGILPPESVQIAYRSEHPVVPPAVSVNNTTPLPTVGPDYDDPEIATLVQEIIAEKTTSKARKEVRWTEKTRGEFESKFHFILRYFGEGRKVSEITRDDLSKLMDIFNTRLSARQGKKMEDLDPHELLRKKRPKEQIANSTVEKWTTALNMILKRAHDFYPRALKVPYSIVKKEVVLPDKEQKFVRLTYSPDDLQKLFDSTFVTDSLKGGKAIGTPAYFLFGALTGARAEELGQLCRGDIFTADGILCLRIDENAEMGTRVKNKASKRTIPVPEPLVRIMQFLMIGKEETDNIWGFTKGRGTKASFSRNAARWWNTYVKERLGEDAAQTFPNGQTGVKVFHSFRHTIASVGKSIGIEKGYTSEILGHEPSDATKNTTTHYESKFSPSELAPKMKSIYDALEVDWKTVADKVLAEMVKRRNIS</sequence>
<dbReference type="GO" id="GO:0006310">
    <property type="term" value="P:DNA recombination"/>
    <property type="evidence" value="ECO:0007669"/>
    <property type="project" value="UniProtKB-KW"/>
</dbReference>
<dbReference type="GO" id="GO:0015074">
    <property type="term" value="P:DNA integration"/>
    <property type="evidence" value="ECO:0007669"/>
    <property type="project" value="InterPro"/>
</dbReference>
<evidence type="ECO:0000256" key="2">
    <source>
        <dbReference type="ARBA" id="ARBA00023172"/>
    </source>
</evidence>
<keyword evidence="2" id="KW-0233">DNA recombination</keyword>
<dbReference type="GO" id="GO:0003677">
    <property type="term" value="F:DNA binding"/>
    <property type="evidence" value="ECO:0007669"/>
    <property type="project" value="UniProtKB-KW"/>
</dbReference>
<reference evidence="4" key="1">
    <citation type="submission" date="2019-08" db="EMBL/GenBank/DDBJ databases">
        <authorList>
            <person name="Kucharzyk K."/>
            <person name="Murdoch R.W."/>
            <person name="Higgins S."/>
            <person name="Loffler F."/>
        </authorList>
    </citation>
    <scope>NUCLEOTIDE SEQUENCE</scope>
</reference>
<dbReference type="PANTHER" id="PTHR30349:SF41">
    <property type="entry name" value="INTEGRASE_RECOMBINASE PROTEIN MJ0367-RELATED"/>
    <property type="match status" value="1"/>
</dbReference>
<dbReference type="InterPro" id="IPR013762">
    <property type="entry name" value="Integrase-like_cat_sf"/>
</dbReference>
<dbReference type="AlphaFoldDB" id="A0A645B4Z6"/>
<feature type="domain" description="Tyr recombinase" evidence="3">
    <location>
        <begin position="248"/>
        <end position="458"/>
    </location>
</feature>
<evidence type="ECO:0000313" key="4">
    <source>
        <dbReference type="EMBL" id="MPM60467.1"/>
    </source>
</evidence>
<evidence type="ECO:0000256" key="1">
    <source>
        <dbReference type="ARBA" id="ARBA00023125"/>
    </source>
</evidence>
<dbReference type="EMBL" id="VSSQ01017817">
    <property type="protein sequence ID" value="MPM60467.1"/>
    <property type="molecule type" value="Genomic_DNA"/>
</dbReference>
<dbReference type="PANTHER" id="PTHR30349">
    <property type="entry name" value="PHAGE INTEGRASE-RELATED"/>
    <property type="match status" value="1"/>
</dbReference>
<dbReference type="Gene3D" id="1.10.443.10">
    <property type="entry name" value="Intergrase catalytic core"/>
    <property type="match status" value="1"/>
</dbReference>
<name>A0A645B4Z6_9ZZZZ</name>
<dbReference type="PROSITE" id="PS51898">
    <property type="entry name" value="TYR_RECOMBINASE"/>
    <property type="match status" value="1"/>
</dbReference>
<dbReference type="InterPro" id="IPR002104">
    <property type="entry name" value="Integrase_catalytic"/>
</dbReference>
<dbReference type="SUPFAM" id="SSF56349">
    <property type="entry name" value="DNA breaking-rejoining enzymes"/>
    <property type="match status" value="1"/>
</dbReference>
<accession>A0A645B4Z6</accession>
<gene>
    <name evidence="4" type="ORF">SDC9_107318</name>
</gene>
<organism evidence="4">
    <name type="scientific">bioreactor metagenome</name>
    <dbReference type="NCBI Taxonomy" id="1076179"/>
    <lineage>
        <taxon>unclassified sequences</taxon>
        <taxon>metagenomes</taxon>
        <taxon>ecological metagenomes</taxon>
    </lineage>
</organism>
<dbReference type="InterPro" id="IPR050090">
    <property type="entry name" value="Tyrosine_recombinase_XerCD"/>
</dbReference>
<proteinExistence type="predicted"/>
<dbReference type="InterPro" id="IPR011010">
    <property type="entry name" value="DNA_brk_join_enz"/>
</dbReference>
<evidence type="ECO:0000259" key="3">
    <source>
        <dbReference type="PROSITE" id="PS51898"/>
    </source>
</evidence>
<comment type="caution">
    <text evidence="4">The sequence shown here is derived from an EMBL/GenBank/DDBJ whole genome shotgun (WGS) entry which is preliminary data.</text>
</comment>